<dbReference type="SUPFAM" id="SSF53448">
    <property type="entry name" value="Nucleotide-diphospho-sugar transferases"/>
    <property type="match status" value="1"/>
</dbReference>
<organism evidence="1">
    <name type="scientific">uncultured Nitrosococcus sp</name>
    <dbReference type="NCBI Taxonomy" id="269884"/>
    <lineage>
        <taxon>Bacteria</taxon>
        <taxon>Pseudomonadati</taxon>
        <taxon>Pseudomonadota</taxon>
        <taxon>Gammaproteobacteria</taxon>
        <taxon>Chromatiales</taxon>
        <taxon>Chromatiaceae</taxon>
        <taxon>Nitrosococcus</taxon>
        <taxon>environmental samples</taxon>
    </lineage>
</organism>
<reference evidence="1" key="1">
    <citation type="journal article" date="2013" name="Environ. Microbiol.">
        <title>Seasonally variable intestinal metagenomes of the red palm weevil (Rhynchophorus ferrugineus).</title>
        <authorList>
            <person name="Jia S."/>
            <person name="Zhang X."/>
            <person name="Zhang G."/>
            <person name="Yin A."/>
            <person name="Zhang S."/>
            <person name="Li F."/>
            <person name="Wang L."/>
            <person name="Zhao D."/>
            <person name="Yun Q."/>
            <person name="Tala"/>
            <person name="Wang J."/>
            <person name="Sun G."/>
            <person name="Baabdullah M."/>
            <person name="Yu X."/>
            <person name="Hu S."/>
            <person name="Al-Mssallem I.S."/>
            <person name="Yu J."/>
        </authorList>
    </citation>
    <scope>NUCLEOTIDE SEQUENCE</scope>
</reference>
<feature type="non-terminal residue" evidence="1">
    <location>
        <position position="152"/>
    </location>
</feature>
<dbReference type="Gene3D" id="3.90.550.10">
    <property type="entry name" value="Spore Coat Polysaccharide Biosynthesis Protein SpsA, Chain A"/>
    <property type="match status" value="1"/>
</dbReference>
<dbReference type="InterPro" id="IPR029044">
    <property type="entry name" value="Nucleotide-diphossugar_trans"/>
</dbReference>
<sequence length="152" mass="16002">HLLMLDQDSVLEAGAVAALVDALARTGAAAVGPQFHDVRSGRLAPFVRIGFPFNRKLYGGPGQVVEADFLISSGTLVPLDGFEASGGLDEGLFIDNVDLEWSFRVRTAAGAVRRVRCAHAPCHRRAAGMARVEALGRDPALAAAAVLHHAQP</sequence>
<evidence type="ECO:0000313" key="1">
    <source>
        <dbReference type="EMBL" id="AIA93678.1"/>
    </source>
</evidence>
<name>A0A060CAG9_9GAMM</name>
<dbReference type="EMBL" id="KF126331">
    <property type="protein sequence ID" value="AIA93678.1"/>
    <property type="molecule type" value="Genomic_DNA"/>
</dbReference>
<feature type="non-terminal residue" evidence="1">
    <location>
        <position position="1"/>
    </location>
</feature>
<proteinExistence type="predicted"/>
<dbReference type="AlphaFoldDB" id="A0A060CAG9"/>
<protein>
    <submittedName>
        <fullName evidence="1">CAZy families GT2 protein</fullName>
    </submittedName>
</protein>
<accession>A0A060CAG9</accession>